<dbReference type="PANTHER" id="PTHR11918:SF45">
    <property type="entry name" value="THREONYLCARBAMOYLADENOSINE TRNA METHYLTHIOTRANSFERASE"/>
    <property type="match status" value="1"/>
</dbReference>
<dbReference type="EMBL" id="CP012502">
    <property type="protein sequence ID" value="AOM82582.1"/>
    <property type="molecule type" value="Genomic_DNA"/>
</dbReference>
<evidence type="ECO:0000256" key="1">
    <source>
        <dbReference type="ARBA" id="ARBA00001966"/>
    </source>
</evidence>
<dbReference type="Gene3D" id="3.40.50.12160">
    <property type="entry name" value="Methylthiotransferase, N-terminal domain"/>
    <property type="match status" value="1"/>
</dbReference>
<dbReference type="SFLD" id="SFLDG01061">
    <property type="entry name" value="methylthiotransferase"/>
    <property type="match status" value="1"/>
</dbReference>
<dbReference type="InterPro" id="IPR013848">
    <property type="entry name" value="Methylthiotransferase_N"/>
</dbReference>
<dbReference type="Pfam" id="PF00919">
    <property type="entry name" value="UPF0004"/>
    <property type="match status" value="1"/>
</dbReference>
<reference evidence="18 19" key="1">
    <citation type="submission" date="2015-08" db="EMBL/GenBank/DDBJ databases">
        <title>The complete genome sequence of Bacillus beveridgei MLTeJB.</title>
        <authorList>
            <person name="Hanson T.E."/>
            <person name="Mesa C."/>
            <person name="Basesman S.M."/>
            <person name="Oremland R.S."/>
        </authorList>
    </citation>
    <scope>NUCLEOTIDE SEQUENCE [LARGE SCALE GENOMIC DNA]</scope>
    <source>
        <strain evidence="18 19">MLTeJB</strain>
    </source>
</reference>
<keyword evidence="11" id="KW-0411">Iron-sulfur</keyword>
<comment type="catalytic activity">
    <reaction evidence="13">
        <text>N(6)-L-threonylcarbamoyladenosine(37) in tRNA + (sulfur carrier)-SH + AH2 + 2 S-adenosyl-L-methionine = 2-methylsulfanyl-N(6)-L-threonylcarbamoyladenosine(37) in tRNA + (sulfur carrier)-H + 5'-deoxyadenosine + L-methionine + A + S-adenosyl-L-homocysteine + 2 H(+)</text>
        <dbReference type="Rhea" id="RHEA:37075"/>
        <dbReference type="Rhea" id="RHEA-COMP:10163"/>
        <dbReference type="Rhea" id="RHEA-COMP:11092"/>
        <dbReference type="Rhea" id="RHEA-COMP:14737"/>
        <dbReference type="Rhea" id="RHEA-COMP:14739"/>
        <dbReference type="ChEBI" id="CHEBI:13193"/>
        <dbReference type="ChEBI" id="CHEBI:15378"/>
        <dbReference type="ChEBI" id="CHEBI:17319"/>
        <dbReference type="ChEBI" id="CHEBI:17499"/>
        <dbReference type="ChEBI" id="CHEBI:29917"/>
        <dbReference type="ChEBI" id="CHEBI:57844"/>
        <dbReference type="ChEBI" id="CHEBI:57856"/>
        <dbReference type="ChEBI" id="CHEBI:59789"/>
        <dbReference type="ChEBI" id="CHEBI:64428"/>
        <dbReference type="ChEBI" id="CHEBI:74418"/>
        <dbReference type="ChEBI" id="CHEBI:74420"/>
        <dbReference type="EC" id="2.8.4.5"/>
    </reaction>
</comment>
<evidence type="ECO:0000256" key="9">
    <source>
        <dbReference type="ARBA" id="ARBA00022723"/>
    </source>
</evidence>
<evidence type="ECO:0000256" key="7">
    <source>
        <dbReference type="ARBA" id="ARBA00022691"/>
    </source>
</evidence>
<evidence type="ECO:0000259" key="17">
    <source>
        <dbReference type="PROSITE" id="PS51918"/>
    </source>
</evidence>
<dbReference type="InterPro" id="IPR038135">
    <property type="entry name" value="Methylthiotransferase_N_sf"/>
</dbReference>
<dbReference type="Gene3D" id="3.80.30.20">
    <property type="entry name" value="tm_1862 like domain"/>
    <property type="match status" value="1"/>
</dbReference>
<evidence type="ECO:0000256" key="13">
    <source>
        <dbReference type="ARBA" id="ARBA00051661"/>
    </source>
</evidence>
<keyword evidence="8" id="KW-0819">tRNA processing</keyword>
<evidence type="ECO:0000313" key="19">
    <source>
        <dbReference type="Proteomes" id="UP000094463"/>
    </source>
</evidence>
<feature type="domain" description="MTTase N-terminal" evidence="16">
    <location>
        <begin position="2"/>
        <end position="114"/>
    </location>
</feature>
<feature type="domain" description="Radical SAM core" evidence="17">
    <location>
        <begin position="139"/>
        <end position="368"/>
    </location>
</feature>
<dbReference type="SUPFAM" id="SSF102114">
    <property type="entry name" value="Radical SAM enzymes"/>
    <property type="match status" value="1"/>
</dbReference>
<dbReference type="GO" id="GO:0046872">
    <property type="term" value="F:metal ion binding"/>
    <property type="evidence" value="ECO:0007669"/>
    <property type="project" value="UniProtKB-KW"/>
</dbReference>
<gene>
    <name evidence="18" type="ORF">BBEV_1214</name>
</gene>
<dbReference type="PROSITE" id="PS01278">
    <property type="entry name" value="MTTASE_RADICAL"/>
    <property type="match status" value="1"/>
</dbReference>
<dbReference type="PROSITE" id="PS51449">
    <property type="entry name" value="MTTASE_N"/>
    <property type="match status" value="1"/>
</dbReference>
<dbReference type="GO" id="GO:0051539">
    <property type="term" value="F:4 iron, 4 sulfur cluster binding"/>
    <property type="evidence" value="ECO:0007669"/>
    <property type="project" value="UniProtKB-KW"/>
</dbReference>
<dbReference type="InterPro" id="IPR023404">
    <property type="entry name" value="rSAM_horseshoe"/>
</dbReference>
<dbReference type="InterPro" id="IPR005839">
    <property type="entry name" value="Methylthiotransferase"/>
</dbReference>
<dbReference type="InterPro" id="IPR020612">
    <property type="entry name" value="Methylthiotransferase_CS"/>
</dbReference>
<dbReference type="InterPro" id="IPR006467">
    <property type="entry name" value="MiaB-like_bact"/>
</dbReference>
<sequence length="441" mass="49558">MPKVAFHTLGCKVNHYETEAIWQLFQTEGYEKGEFDQIADVYVINTCTVTNTGDKKSRQVIRRAIRKNPDAVVCVTGCYAQTSPAEIMAIPGVDIVVGTQDRHKMIPYIKEFQASREPINAVGNIMKARVYEELDVPSFTDRTRASLKIQEGCNNFCTFCIIPWARGLMRSRQPDEVLSQAKQLAEAGYKEIVLTGIHTGGYGEDMKDYNLASLLSDLEKIQGLQRIRISSIEASQITDEVIAVIGSSNKVVNHLHIPLQSGSDTVLKRMRRKYSASFYRERVERLKEALPGLAVTSDVIVGFPGETDDEFDETFRLIREIGYSELHVFPFSKRTGTPAARMEDQVADDVKHDRVHRLITLSNQQAKEYASMHEGEVLEMIPEEQDPSDPNRLIGFTRNYLKVSVALDPKWIGEVIDIQLQQAGYPISQGRLIGSSNSVIV</sequence>
<organism evidence="18 19">
    <name type="scientific">Salisediminibacterium beveridgei</name>
    <dbReference type="NCBI Taxonomy" id="632773"/>
    <lineage>
        <taxon>Bacteria</taxon>
        <taxon>Bacillati</taxon>
        <taxon>Bacillota</taxon>
        <taxon>Bacilli</taxon>
        <taxon>Bacillales</taxon>
        <taxon>Bacillaceae</taxon>
        <taxon>Salisediminibacterium</taxon>
    </lineage>
</organism>
<dbReference type="Proteomes" id="UP000094463">
    <property type="component" value="Chromosome"/>
</dbReference>
<evidence type="ECO:0000313" key="18">
    <source>
        <dbReference type="EMBL" id="AOM82582.1"/>
    </source>
</evidence>
<keyword evidence="19" id="KW-1185">Reference proteome</keyword>
<dbReference type="PANTHER" id="PTHR11918">
    <property type="entry name" value="RADICAL SAM PROTEINS"/>
    <property type="match status" value="1"/>
</dbReference>
<evidence type="ECO:0000256" key="12">
    <source>
        <dbReference type="ARBA" id="ARBA00031213"/>
    </source>
</evidence>
<protein>
    <recommendedName>
        <fullName evidence="15">Threonylcarbamoyladenosine tRNA methylthiotransferase MtaB</fullName>
        <ecNumber evidence="3">2.8.4.5</ecNumber>
    </recommendedName>
    <alternativeName>
        <fullName evidence="12">tRNA-t(6)A37 methylthiotransferase</fullName>
    </alternativeName>
</protein>
<dbReference type="RefSeq" id="WP_069364654.1">
    <property type="nucleotide sequence ID" value="NZ_CP012502.1"/>
</dbReference>
<evidence type="ECO:0000256" key="14">
    <source>
        <dbReference type="ARBA" id="ARBA00061574"/>
    </source>
</evidence>
<dbReference type="FunFam" id="3.80.30.20:FF:000001">
    <property type="entry name" value="tRNA-2-methylthio-N(6)-dimethylallyladenosine synthase 2"/>
    <property type="match status" value="1"/>
</dbReference>
<dbReference type="PATRIC" id="fig|632773.3.peg.1286"/>
<dbReference type="OrthoDB" id="9805215at2"/>
<dbReference type="EC" id="2.8.4.5" evidence="3"/>
<dbReference type="AlphaFoldDB" id="A0A1D7QU82"/>
<dbReference type="CDD" id="cd01335">
    <property type="entry name" value="Radical_SAM"/>
    <property type="match status" value="1"/>
</dbReference>
<comment type="function">
    <text evidence="2">Catalyzes the methylthiolation of N6-threonylcarbamoyladenosine (t(6)A), leading to the formation of 2-methylthio-N6-threonylcarbamoyladenosine (ms(2)t(6)A) at position 37 in tRNAs that read codons beginning with adenine.</text>
</comment>
<dbReference type="InterPro" id="IPR058240">
    <property type="entry name" value="rSAM_sf"/>
</dbReference>
<evidence type="ECO:0000256" key="11">
    <source>
        <dbReference type="ARBA" id="ARBA00023014"/>
    </source>
</evidence>
<dbReference type="InterPro" id="IPR034557">
    <property type="entry name" value="ThrcA_tRNA_MEthiotransferase"/>
</dbReference>
<keyword evidence="5" id="KW-0963">Cytoplasm</keyword>
<dbReference type="STRING" id="632773.BBEV_1214"/>
<keyword evidence="7" id="KW-0949">S-adenosyl-L-methionine</keyword>
<keyword evidence="6" id="KW-0808">Transferase</keyword>
<name>A0A1D7QU82_9BACI</name>
<proteinExistence type="inferred from homology"/>
<accession>A0A1D7QU82</accession>
<dbReference type="FunFam" id="3.40.50.12160:FF:000004">
    <property type="entry name" value="Threonylcarbamoyladenosine tRNA methylthiotransferase MtaB"/>
    <property type="match status" value="1"/>
</dbReference>
<keyword evidence="10" id="KW-0408">Iron</keyword>
<dbReference type="NCBIfam" id="TIGR00089">
    <property type="entry name" value="MiaB/RimO family radical SAM methylthiotransferase"/>
    <property type="match status" value="1"/>
</dbReference>
<dbReference type="SFLD" id="SFLDG01082">
    <property type="entry name" value="B12-binding_domain_containing"/>
    <property type="match status" value="1"/>
</dbReference>
<evidence type="ECO:0000256" key="6">
    <source>
        <dbReference type="ARBA" id="ARBA00022679"/>
    </source>
</evidence>
<dbReference type="InterPro" id="IPR006638">
    <property type="entry name" value="Elp3/MiaA/NifB-like_rSAM"/>
</dbReference>
<comment type="cofactor">
    <cofactor evidence="1">
        <name>[4Fe-4S] cluster</name>
        <dbReference type="ChEBI" id="CHEBI:49883"/>
    </cofactor>
</comment>
<evidence type="ECO:0000256" key="15">
    <source>
        <dbReference type="ARBA" id="ARBA00069898"/>
    </source>
</evidence>
<keyword evidence="9" id="KW-0479">Metal-binding</keyword>
<dbReference type="GO" id="GO:0035598">
    <property type="term" value="F:tRNA (N(6)-L-threonylcarbamoyladenosine(37)-C(2))-methylthiotransferase activity"/>
    <property type="evidence" value="ECO:0007669"/>
    <property type="project" value="UniProtKB-EC"/>
</dbReference>
<comment type="similarity">
    <text evidence="14">Belongs to the methylthiotransferase family. MtaB subfamily.</text>
</comment>
<evidence type="ECO:0000256" key="5">
    <source>
        <dbReference type="ARBA" id="ARBA00022490"/>
    </source>
</evidence>
<dbReference type="SMART" id="SM00729">
    <property type="entry name" value="Elp3"/>
    <property type="match status" value="1"/>
</dbReference>
<evidence type="ECO:0000259" key="16">
    <source>
        <dbReference type="PROSITE" id="PS51449"/>
    </source>
</evidence>
<dbReference type="NCBIfam" id="TIGR01579">
    <property type="entry name" value="MiaB-like-C"/>
    <property type="match status" value="1"/>
</dbReference>
<dbReference type="SFLD" id="SFLDF00295">
    <property type="entry name" value="threonylcarbamoyladenosine_tRN"/>
    <property type="match status" value="1"/>
</dbReference>
<evidence type="ECO:0000256" key="2">
    <source>
        <dbReference type="ARBA" id="ARBA00002399"/>
    </source>
</evidence>
<evidence type="ECO:0000256" key="4">
    <source>
        <dbReference type="ARBA" id="ARBA00022485"/>
    </source>
</evidence>
<dbReference type="SFLD" id="SFLDS00029">
    <property type="entry name" value="Radical_SAM"/>
    <property type="match status" value="1"/>
</dbReference>
<keyword evidence="4" id="KW-0004">4Fe-4S</keyword>
<dbReference type="Pfam" id="PF04055">
    <property type="entry name" value="Radical_SAM"/>
    <property type="match status" value="1"/>
</dbReference>
<dbReference type="PROSITE" id="PS51918">
    <property type="entry name" value="RADICAL_SAM"/>
    <property type="match status" value="1"/>
</dbReference>
<evidence type="ECO:0000256" key="10">
    <source>
        <dbReference type="ARBA" id="ARBA00023004"/>
    </source>
</evidence>
<dbReference type="InterPro" id="IPR007197">
    <property type="entry name" value="rSAM"/>
</dbReference>
<evidence type="ECO:0000256" key="3">
    <source>
        <dbReference type="ARBA" id="ARBA00013273"/>
    </source>
</evidence>
<evidence type="ECO:0000256" key="8">
    <source>
        <dbReference type="ARBA" id="ARBA00022694"/>
    </source>
</evidence>
<dbReference type="KEGG" id="bbev:BBEV_1214"/>